<evidence type="ECO:0000313" key="2">
    <source>
        <dbReference type="Proteomes" id="UP001595975"/>
    </source>
</evidence>
<organism evidence="1 2">
    <name type="scientific">Kitasatospora misakiensis</name>
    <dbReference type="NCBI Taxonomy" id="67330"/>
    <lineage>
        <taxon>Bacteria</taxon>
        <taxon>Bacillati</taxon>
        <taxon>Actinomycetota</taxon>
        <taxon>Actinomycetes</taxon>
        <taxon>Kitasatosporales</taxon>
        <taxon>Streptomycetaceae</taxon>
        <taxon>Kitasatospora</taxon>
    </lineage>
</organism>
<gene>
    <name evidence="1" type="ORF">ACFP3U_35900</name>
</gene>
<dbReference type="RefSeq" id="WP_380229969.1">
    <property type="nucleotide sequence ID" value="NZ_JBHSOF010000092.1"/>
</dbReference>
<dbReference type="Proteomes" id="UP001595975">
    <property type="component" value="Unassembled WGS sequence"/>
</dbReference>
<keyword evidence="2" id="KW-1185">Reference proteome</keyword>
<comment type="caution">
    <text evidence="1">The sequence shown here is derived from an EMBL/GenBank/DDBJ whole genome shotgun (WGS) entry which is preliminary data.</text>
</comment>
<name>A0ABW0XF02_9ACTN</name>
<accession>A0ABW0XF02</accession>
<protein>
    <submittedName>
        <fullName evidence="1">Uncharacterized protein</fullName>
    </submittedName>
</protein>
<reference evidence="2" key="1">
    <citation type="journal article" date="2019" name="Int. J. Syst. Evol. Microbiol.">
        <title>The Global Catalogue of Microorganisms (GCM) 10K type strain sequencing project: providing services to taxonomists for standard genome sequencing and annotation.</title>
        <authorList>
            <consortium name="The Broad Institute Genomics Platform"/>
            <consortium name="The Broad Institute Genome Sequencing Center for Infectious Disease"/>
            <person name="Wu L."/>
            <person name="Ma J."/>
        </authorList>
    </citation>
    <scope>NUCLEOTIDE SEQUENCE [LARGE SCALE GENOMIC DNA]</scope>
    <source>
        <strain evidence="2">CGMCC 4.1437</strain>
    </source>
</reference>
<dbReference type="EMBL" id="JBHSOF010000092">
    <property type="protein sequence ID" value="MFC5668333.1"/>
    <property type="molecule type" value="Genomic_DNA"/>
</dbReference>
<proteinExistence type="predicted"/>
<sequence>MHLVDFSISAEPKTVGLIRRTVVPLLVATLTLTAGTRTSWFEMEVAALAPDQTGEETAAVVSSSDPVPQRPWVNRAALAARIWHARPAPGVGVIGLTGPTPVAA</sequence>
<evidence type="ECO:0000313" key="1">
    <source>
        <dbReference type="EMBL" id="MFC5668333.1"/>
    </source>
</evidence>